<feature type="region of interest" description="Disordered" evidence="1">
    <location>
        <begin position="1"/>
        <end position="21"/>
    </location>
</feature>
<reference evidence="2 3" key="1">
    <citation type="journal article" date="2021" name="Elife">
        <title>Chloroplast acquisition without the gene transfer in kleptoplastic sea slugs, Plakobranchus ocellatus.</title>
        <authorList>
            <person name="Maeda T."/>
            <person name="Takahashi S."/>
            <person name="Yoshida T."/>
            <person name="Shimamura S."/>
            <person name="Takaki Y."/>
            <person name="Nagai Y."/>
            <person name="Toyoda A."/>
            <person name="Suzuki Y."/>
            <person name="Arimoto A."/>
            <person name="Ishii H."/>
            <person name="Satoh N."/>
            <person name="Nishiyama T."/>
            <person name="Hasebe M."/>
            <person name="Maruyama T."/>
            <person name="Minagawa J."/>
            <person name="Obokata J."/>
            <person name="Shigenobu S."/>
        </authorList>
    </citation>
    <scope>NUCLEOTIDE SEQUENCE [LARGE SCALE GENOMIC DNA]</scope>
</reference>
<dbReference type="AlphaFoldDB" id="A0AAV4ALZ5"/>
<dbReference type="EMBL" id="BLXT01004061">
    <property type="protein sequence ID" value="GFO09216.1"/>
    <property type="molecule type" value="Genomic_DNA"/>
</dbReference>
<evidence type="ECO:0000313" key="2">
    <source>
        <dbReference type="EMBL" id="GFO09216.1"/>
    </source>
</evidence>
<accession>A0AAV4ALZ5</accession>
<name>A0AAV4ALZ5_9GAST</name>
<evidence type="ECO:0000313" key="3">
    <source>
        <dbReference type="Proteomes" id="UP000735302"/>
    </source>
</evidence>
<gene>
    <name evidence="2" type="ORF">PoB_003572100</name>
</gene>
<evidence type="ECO:0000256" key="1">
    <source>
        <dbReference type="SAM" id="MobiDB-lite"/>
    </source>
</evidence>
<keyword evidence="3" id="KW-1185">Reference proteome</keyword>
<sequence>MLKGNKLNEIKGGNQKFSRGGDGVGFQPTIAHHYVFHVSMGRSWRWPPYRHHIAKHTSACARSPWTSHPRLSGPPSGRGAGGEARTRDRRVLADIRADSLATVPPMRTYEEVDFENHAFCYLRFEMTAVTM</sequence>
<protein>
    <submittedName>
        <fullName evidence="2">Uncharacterized protein</fullName>
    </submittedName>
</protein>
<dbReference type="Proteomes" id="UP000735302">
    <property type="component" value="Unassembled WGS sequence"/>
</dbReference>
<proteinExistence type="predicted"/>
<feature type="region of interest" description="Disordered" evidence="1">
    <location>
        <begin position="63"/>
        <end position="88"/>
    </location>
</feature>
<comment type="caution">
    <text evidence="2">The sequence shown here is derived from an EMBL/GenBank/DDBJ whole genome shotgun (WGS) entry which is preliminary data.</text>
</comment>
<organism evidence="2 3">
    <name type="scientific">Plakobranchus ocellatus</name>
    <dbReference type="NCBI Taxonomy" id="259542"/>
    <lineage>
        <taxon>Eukaryota</taxon>
        <taxon>Metazoa</taxon>
        <taxon>Spiralia</taxon>
        <taxon>Lophotrochozoa</taxon>
        <taxon>Mollusca</taxon>
        <taxon>Gastropoda</taxon>
        <taxon>Heterobranchia</taxon>
        <taxon>Euthyneura</taxon>
        <taxon>Panpulmonata</taxon>
        <taxon>Sacoglossa</taxon>
        <taxon>Placobranchoidea</taxon>
        <taxon>Plakobranchidae</taxon>
        <taxon>Plakobranchus</taxon>
    </lineage>
</organism>